<dbReference type="InterPro" id="IPR036291">
    <property type="entry name" value="NAD(P)-bd_dom_sf"/>
</dbReference>
<dbReference type="InterPro" id="IPR002347">
    <property type="entry name" value="SDR_fam"/>
</dbReference>
<evidence type="ECO:0000313" key="3">
    <source>
        <dbReference type="EMBL" id="KAF2488406.1"/>
    </source>
</evidence>
<evidence type="ECO:0000313" key="4">
    <source>
        <dbReference type="Proteomes" id="UP000799750"/>
    </source>
</evidence>
<proteinExistence type="inferred from homology"/>
<sequence>PKLLGKIILITGATSPLGTTTLLHLCTLSPAEIYFTSRSPTAARALIARAAVLAPLVVLTHIHLDLTSLLNVKKAITTHFRNTRLHLLICCASTNAKDTLSANSLTKDGYERNMGVNYLSHALIIKLLLPTLLRTAESRPTADVRVVMVTSPAFRRASGVQFAKARRITAEHAGSYAESRFAEVVYNSALAVRYEKILAVTVLTG</sequence>
<comment type="similarity">
    <text evidence="1">Belongs to the short-chain dehydrogenases/reductases (SDR) family.</text>
</comment>
<dbReference type="GO" id="GO:0016491">
    <property type="term" value="F:oxidoreductase activity"/>
    <property type="evidence" value="ECO:0007669"/>
    <property type="project" value="UniProtKB-KW"/>
</dbReference>
<dbReference type="OrthoDB" id="191139at2759"/>
<dbReference type="SUPFAM" id="SSF51735">
    <property type="entry name" value="NAD(P)-binding Rossmann-fold domains"/>
    <property type="match status" value="1"/>
</dbReference>
<accession>A0A6A6Q8X9</accession>
<evidence type="ECO:0000256" key="2">
    <source>
        <dbReference type="ARBA" id="ARBA00023002"/>
    </source>
</evidence>
<dbReference type="PANTHER" id="PTHR24320:SF154">
    <property type="entry name" value="OXIDOREDUCTASE, SHORT-CHAIN DEHYDROGENASE_REDUCTASE FAMILY (AFU_ORTHOLOGUE AFUA_2G04560)"/>
    <property type="match status" value="1"/>
</dbReference>
<protein>
    <submittedName>
        <fullName evidence="3">NAD(P)-binding protein</fullName>
    </submittedName>
</protein>
<dbReference type="PANTHER" id="PTHR24320">
    <property type="entry name" value="RETINOL DEHYDROGENASE"/>
    <property type="match status" value="1"/>
</dbReference>
<keyword evidence="2" id="KW-0560">Oxidoreductase</keyword>
<dbReference type="AlphaFoldDB" id="A0A6A6Q8X9"/>
<dbReference type="Pfam" id="PF00106">
    <property type="entry name" value="adh_short"/>
    <property type="match status" value="1"/>
</dbReference>
<dbReference type="Proteomes" id="UP000799750">
    <property type="component" value="Unassembled WGS sequence"/>
</dbReference>
<feature type="non-terminal residue" evidence="3">
    <location>
        <position position="205"/>
    </location>
</feature>
<keyword evidence="4" id="KW-1185">Reference proteome</keyword>
<name>A0A6A6Q8X9_9PEZI</name>
<feature type="non-terminal residue" evidence="3">
    <location>
        <position position="1"/>
    </location>
</feature>
<dbReference type="EMBL" id="MU004203">
    <property type="protein sequence ID" value="KAF2488406.1"/>
    <property type="molecule type" value="Genomic_DNA"/>
</dbReference>
<reference evidence="3" key="1">
    <citation type="journal article" date="2020" name="Stud. Mycol.">
        <title>101 Dothideomycetes genomes: a test case for predicting lifestyles and emergence of pathogens.</title>
        <authorList>
            <person name="Haridas S."/>
            <person name="Albert R."/>
            <person name="Binder M."/>
            <person name="Bloem J."/>
            <person name="Labutti K."/>
            <person name="Salamov A."/>
            <person name="Andreopoulos B."/>
            <person name="Baker S."/>
            <person name="Barry K."/>
            <person name="Bills G."/>
            <person name="Bluhm B."/>
            <person name="Cannon C."/>
            <person name="Castanera R."/>
            <person name="Culley D."/>
            <person name="Daum C."/>
            <person name="Ezra D."/>
            <person name="Gonzalez J."/>
            <person name="Henrissat B."/>
            <person name="Kuo A."/>
            <person name="Liang C."/>
            <person name="Lipzen A."/>
            <person name="Lutzoni F."/>
            <person name="Magnuson J."/>
            <person name="Mondo S."/>
            <person name="Nolan M."/>
            <person name="Ohm R."/>
            <person name="Pangilinan J."/>
            <person name="Park H.-J."/>
            <person name="Ramirez L."/>
            <person name="Alfaro M."/>
            <person name="Sun H."/>
            <person name="Tritt A."/>
            <person name="Yoshinaga Y."/>
            <person name="Zwiers L.-H."/>
            <person name="Turgeon B."/>
            <person name="Goodwin S."/>
            <person name="Spatafora J."/>
            <person name="Crous P."/>
            <person name="Grigoriev I."/>
        </authorList>
    </citation>
    <scope>NUCLEOTIDE SEQUENCE</scope>
    <source>
        <strain evidence="3">CBS 269.34</strain>
    </source>
</reference>
<organism evidence="3 4">
    <name type="scientific">Lophium mytilinum</name>
    <dbReference type="NCBI Taxonomy" id="390894"/>
    <lineage>
        <taxon>Eukaryota</taxon>
        <taxon>Fungi</taxon>
        <taxon>Dikarya</taxon>
        <taxon>Ascomycota</taxon>
        <taxon>Pezizomycotina</taxon>
        <taxon>Dothideomycetes</taxon>
        <taxon>Pleosporomycetidae</taxon>
        <taxon>Mytilinidiales</taxon>
        <taxon>Mytilinidiaceae</taxon>
        <taxon>Lophium</taxon>
    </lineage>
</organism>
<dbReference type="Gene3D" id="3.40.50.720">
    <property type="entry name" value="NAD(P)-binding Rossmann-like Domain"/>
    <property type="match status" value="1"/>
</dbReference>
<gene>
    <name evidence="3" type="ORF">BU16DRAFT_434440</name>
</gene>
<evidence type="ECO:0000256" key="1">
    <source>
        <dbReference type="ARBA" id="ARBA00006484"/>
    </source>
</evidence>